<evidence type="ECO:0000313" key="3">
    <source>
        <dbReference type="Proteomes" id="UP001188597"/>
    </source>
</evidence>
<comment type="caution">
    <text evidence="2">The sequence shown here is derived from an EMBL/GenBank/DDBJ whole genome shotgun (WGS) entry which is preliminary data.</text>
</comment>
<protein>
    <recommendedName>
        <fullName evidence="1">Reverse transcriptase/retrotransposon-derived protein RNase H-like domain-containing protein</fullName>
    </recommendedName>
</protein>
<dbReference type="Proteomes" id="UP001188597">
    <property type="component" value="Unassembled WGS sequence"/>
</dbReference>
<dbReference type="InterPro" id="IPR043128">
    <property type="entry name" value="Rev_trsase/Diguanyl_cyclase"/>
</dbReference>
<dbReference type="EMBL" id="JAVXUP010001191">
    <property type="protein sequence ID" value="KAK3014804.1"/>
    <property type="molecule type" value="Genomic_DNA"/>
</dbReference>
<dbReference type="InterPro" id="IPR041577">
    <property type="entry name" value="RT_RNaseH_2"/>
</dbReference>
<name>A0AA89AS33_9ASTE</name>
<dbReference type="SUPFAM" id="SSF56672">
    <property type="entry name" value="DNA/RNA polymerases"/>
    <property type="match status" value="1"/>
</dbReference>
<evidence type="ECO:0000259" key="1">
    <source>
        <dbReference type="Pfam" id="PF17919"/>
    </source>
</evidence>
<feature type="domain" description="Reverse transcriptase/retrotransposon-derived protein RNase H-like" evidence="1">
    <location>
        <begin position="126"/>
        <end position="224"/>
    </location>
</feature>
<dbReference type="PANTHER" id="PTHR48475:SF1">
    <property type="entry name" value="RNASE H TYPE-1 DOMAIN-CONTAINING PROTEIN"/>
    <property type="match status" value="1"/>
</dbReference>
<dbReference type="PANTHER" id="PTHR48475">
    <property type="entry name" value="RIBONUCLEASE H"/>
    <property type="match status" value="1"/>
</dbReference>
<dbReference type="AlphaFoldDB" id="A0AA89AS33"/>
<dbReference type="InterPro" id="IPR043502">
    <property type="entry name" value="DNA/RNA_pol_sf"/>
</dbReference>
<keyword evidence="3" id="KW-1185">Reference proteome</keyword>
<sequence length="243" mass="28026">MKIKFPTENGVGEVKGDQAVARQCYMASCRNRAKETLMIEDLRDETKVERGKPAEDLFDIELYPGNQEKTVRVGTGLSDDLKLKLVDLLRSYSDIFAWTASDMPRIDTEMITHKLNAIMKAKDFEWTEECQKSFEDLKRYLSSPPFLTKPVTGKDLFLYLSISEVAVSTVLIRKEEGKQRPVYYISKVLQDVETRYLRIDKVALALVTSARKLRPYFQSHTIIVLTDQPLGKYSKILMRRGDW</sequence>
<gene>
    <name evidence="2" type="ORF">RJ639_009135</name>
</gene>
<dbReference type="Gene3D" id="3.30.70.270">
    <property type="match status" value="1"/>
</dbReference>
<accession>A0AA89AS33</accession>
<reference evidence="2" key="1">
    <citation type="submission" date="2022-12" db="EMBL/GenBank/DDBJ databases">
        <title>Draft genome assemblies for two species of Escallonia (Escalloniales).</title>
        <authorList>
            <person name="Chanderbali A."/>
            <person name="Dervinis C."/>
            <person name="Anghel I."/>
            <person name="Soltis D."/>
            <person name="Soltis P."/>
            <person name="Zapata F."/>
        </authorList>
    </citation>
    <scope>NUCLEOTIDE SEQUENCE</scope>
    <source>
        <strain evidence="2">UCBG64.0493</strain>
        <tissue evidence="2">Leaf</tissue>
    </source>
</reference>
<dbReference type="Gene3D" id="3.10.20.370">
    <property type="match status" value="1"/>
</dbReference>
<dbReference type="Pfam" id="PF17919">
    <property type="entry name" value="RT_RNaseH_2"/>
    <property type="match status" value="1"/>
</dbReference>
<proteinExistence type="predicted"/>
<organism evidence="2 3">
    <name type="scientific">Escallonia herrerae</name>
    <dbReference type="NCBI Taxonomy" id="1293975"/>
    <lineage>
        <taxon>Eukaryota</taxon>
        <taxon>Viridiplantae</taxon>
        <taxon>Streptophyta</taxon>
        <taxon>Embryophyta</taxon>
        <taxon>Tracheophyta</taxon>
        <taxon>Spermatophyta</taxon>
        <taxon>Magnoliopsida</taxon>
        <taxon>eudicotyledons</taxon>
        <taxon>Gunneridae</taxon>
        <taxon>Pentapetalae</taxon>
        <taxon>asterids</taxon>
        <taxon>campanulids</taxon>
        <taxon>Escalloniales</taxon>
        <taxon>Escalloniaceae</taxon>
        <taxon>Escallonia</taxon>
    </lineage>
</organism>
<evidence type="ECO:0000313" key="2">
    <source>
        <dbReference type="EMBL" id="KAK3014804.1"/>
    </source>
</evidence>